<evidence type="ECO:0000259" key="2">
    <source>
        <dbReference type="Pfam" id="PF07879"/>
    </source>
</evidence>
<accession>A0A7W4IR69</accession>
<dbReference type="Proteomes" id="UP000559860">
    <property type="component" value="Unassembled WGS sequence"/>
</dbReference>
<evidence type="ECO:0000313" key="3">
    <source>
        <dbReference type="EMBL" id="MBB2167566.1"/>
    </source>
</evidence>
<comment type="caution">
    <text evidence="3">The sequence shown here is derived from an EMBL/GenBank/DDBJ whole genome shotgun (WGS) entry which is preliminary data.</text>
</comment>
<feature type="domain" description="PHB accumulation regulatory" evidence="1">
    <location>
        <begin position="80"/>
        <end position="114"/>
    </location>
</feature>
<dbReference type="NCBIfam" id="TIGR01848">
    <property type="entry name" value="PHA_reg_PhaR"/>
    <property type="match status" value="1"/>
</dbReference>
<reference evidence="3 4" key="1">
    <citation type="submission" date="2020-04" db="EMBL/GenBank/DDBJ databases">
        <title>Description of novel Gluconacetobacter.</title>
        <authorList>
            <person name="Sombolestani A."/>
        </authorList>
    </citation>
    <scope>NUCLEOTIDE SEQUENCE [LARGE SCALE GENOMIC DNA]</scope>
    <source>
        <strain evidence="3 4">LMG 27801</strain>
    </source>
</reference>
<protein>
    <submittedName>
        <fullName evidence="3">Polyhydroxyalkanoate synthesis repressor PhaR</fullName>
    </submittedName>
</protein>
<keyword evidence="4" id="KW-1185">Reference proteome</keyword>
<evidence type="ECO:0000313" key="4">
    <source>
        <dbReference type="Proteomes" id="UP000559860"/>
    </source>
</evidence>
<gene>
    <name evidence="3" type="primary">phaR</name>
    <name evidence="3" type="ORF">HLH36_04205</name>
</gene>
<dbReference type="AlphaFoldDB" id="A0A7W4IR69"/>
<feature type="domain" description="PHA accumulation regulator DNA-binding N-terminal" evidence="2">
    <location>
        <begin position="16"/>
        <end position="76"/>
    </location>
</feature>
<name>A0A7W4IR69_9PROT</name>
<dbReference type="InterPro" id="IPR010134">
    <property type="entry name" value="PHA_reg_PhaR"/>
</dbReference>
<sequence length="208" mass="22830">MEGILPDASRPCAPVVIKKYANRRLYDTERSIYVTLDALADMVRSGKDFVVFDARTGDDITRAVLTQIIMEEETKGRAMLPASFLRQIIRFYGDSMQGLVPDYLDQMMELFAANHHPIRTPMQQTMAAFLPPEMESLGHQDIEMMDRAMSVFAAFREPAASHEDGNGNAVAVAGDGTASGESMEEEVLRLRREVAALRAALAASSGAG</sequence>
<dbReference type="InterPro" id="IPR007897">
    <property type="entry name" value="PHB_accumulat"/>
</dbReference>
<evidence type="ECO:0000259" key="1">
    <source>
        <dbReference type="Pfam" id="PF05233"/>
    </source>
</evidence>
<dbReference type="Pfam" id="PF05233">
    <property type="entry name" value="PHB_acc"/>
    <property type="match status" value="1"/>
</dbReference>
<dbReference type="Pfam" id="PF07879">
    <property type="entry name" value="PHB_acc_N"/>
    <property type="match status" value="1"/>
</dbReference>
<dbReference type="GO" id="GO:0006355">
    <property type="term" value="P:regulation of DNA-templated transcription"/>
    <property type="evidence" value="ECO:0007669"/>
    <property type="project" value="InterPro"/>
</dbReference>
<proteinExistence type="predicted"/>
<dbReference type="InterPro" id="IPR012909">
    <property type="entry name" value="PHA_DNA-bd_N"/>
</dbReference>
<organism evidence="3 4">
    <name type="scientific">Gluconacetobacter aggeris</name>
    <dbReference type="NCBI Taxonomy" id="1286186"/>
    <lineage>
        <taxon>Bacteria</taxon>
        <taxon>Pseudomonadati</taxon>
        <taxon>Pseudomonadota</taxon>
        <taxon>Alphaproteobacteria</taxon>
        <taxon>Acetobacterales</taxon>
        <taxon>Acetobacteraceae</taxon>
        <taxon>Gluconacetobacter</taxon>
    </lineage>
</organism>
<dbReference type="EMBL" id="JABEQD010000002">
    <property type="protein sequence ID" value="MBB2167566.1"/>
    <property type="molecule type" value="Genomic_DNA"/>
</dbReference>